<dbReference type="InterPro" id="IPR017900">
    <property type="entry name" value="4Fe4S_Fe_S_CS"/>
</dbReference>
<dbReference type="Gene3D" id="3.30.70.20">
    <property type="match status" value="1"/>
</dbReference>
<protein>
    <submittedName>
        <fullName evidence="5">MinD superfamily P-loop ATPase, contains an inserted ferredoxin domain</fullName>
    </submittedName>
</protein>
<keyword evidence="1" id="KW-0479">Metal-binding</keyword>
<dbReference type="PANTHER" id="PTHR43534">
    <property type="entry name" value="MIND SUPERFAMILY P-LOOP ATPASE CONTAINING AN INSERTED FERREDOXIN DOMAIN"/>
    <property type="match status" value="1"/>
</dbReference>
<dbReference type="PANTHER" id="PTHR43534:SF1">
    <property type="entry name" value="4FE-4S CLUSTER CONTAINING PARA FAMILY ATPASE PROTEIN"/>
    <property type="match status" value="1"/>
</dbReference>
<evidence type="ECO:0000256" key="1">
    <source>
        <dbReference type="ARBA" id="ARBA00022723"/>
    </source>
</evidence>
<evidence type="ECO:0000256" key="2">
    <source>
        <dbReference type="ARBA" id="ARBA00023004"/>
    </source>
</evidence>
<dbReference type="CDD" id="cd03110">
    <property type="entry name" value="SIMIBI_bact_arch"/>
    <property type="match status" value="1"/>
</dbReference>
<dbReference type="InterPro" id="IPR017896">
    <property type="entry name" value="4Fe4S_Fe-S-bd"/>
</dbReference>
<dbReference type="InterPro" id="IPR002586">
    <property type="entry name" value="CobQ/CobB/MinD/ParA_Nub-bd_dom"/>
</dbReference>
<dbReference type="SUPFAM" id="SSF54862">
    <property type="entry name" value="4Fe-4S ferredoxins"/>
    <property type="match status" value="1"/>
</dbReference>
<evidence type="ECO:0000313" key="6">
    <source>
        <dbReference type="Proteomes" id="UP000198324"/>
    </source>
</evidence>
<keyword evidence="2" id="KW-0408">Iron</keyword>
<feature type="domain" description="4Fe-4S ferredoxin-type" evidence="4">
    <location>
        <begin position="62"/>
        <end position="90"/>
    </location>
</feature>
<dbReference type="Pfam" id="PF00037">
    <property type="entry name" value="Fer4"/>
    <property type="match status" value="2"/>
</dbReference>
<dbReference type="SUPFAM" id="SSF52540">
    <property type="entry name" value="P-loop containing nucleoside triphosphate hydrolases"/>
    <property type="match status" value="1"/>
</dbReference>
<keyword evidence="6" id="KW-1185">Reference proteome</keyword>
<dbReference type="EMBL" id="FZOC01000008">
    <property type="protein sequence ID" value="SNS20884.1"/>
    <property type="molecule type" value="Genomic_DNA"/>
</dbReference>
<dbReference type="AlphaFoldDB" id="A0A239CN14"/>
<dbReference type="InterPro" id="IPR027417">
    <property type="entry name" value="P-loop_NTPase"/>
</dbReference>
<dbReference type="GO" id="GO:0051536">
    <property type="term" value="F:iron-sulfur cluster binding"/>
    <property type="evidence" value="ECO:0007669"/>
    <property type="project" value="UniProtKB-KW"/>
</dbReference>
<dbReference type="GO" id="GO:0046872">
    <property type="term" value="F:metal ion binding"/>
    <property type="evidence" value="ECO:0007669"/>
    <property type="project" value="UniProtKB-KW"/>
</dbReference>
<dbReference type="Pfam" id="PF01656">
    <property type="entry name" value="CbiA"/>
    <property type="match status" value="1"/>
</dbReference>
<proteinExistence type="predicted"/>
<reference evidence="5 6" key="1">
    <citation type="submission" date="2017-06" db="EMBL/GenBank/DDBJ databases">
        <authorList>
            <person name="Kim H.J."/>
            <person name="Triplett B.A."/>
        </authorList>
    </citation>
    <scope>NUCLEOTIDE SEQUENCE [LARGE SCALE GENOMIC DNA]</scope>
    <source>
        <strain evidence="5 6">DSM 13116</strain>
    </source>
</reference>
<keyword evidence="3" id="KW-0411">Iron-sulfur</keyword>
<organism evidence="5 6">
    <name type="scientific">Humidesulfovibrio mexicanus</name>
    <dbReference type="NCBI Taxonomy" id="147047"/>
    <lineage>
        <taxon>Bacteria</taxon>
        <taxon>Pseudomonadati</taxon>
        <taxon>Thermodesulfobacteriota</taxon>
        <taxon>Desulfovibrionia</taxon>
        <taxon>Desulfovibrionales</taxon>
        <taxon>Desulfovibrionaceae</taxon>
        <taxon>Humidesulfovibrio</taxon>
    </lineage>
</organism>
<feature type="domain" description="4Fe-4S ferredoxin-type" evidence="4">
    <location>
        <begin position="91"/>
        <end position="120"/>
    </location>
</feature>
<dbReference type="PROSITE" id="PS00198">
    <property type="entry name" value="4FE4S_FER_1"/>
    <property type="match status" value="1"/>
</dbReference>
<dbReference type="PROSITE" id="PS51379">
    <property type="entry name" value="4FE4S_FER_2"/>
    <property type="match status" value="2"/>
</dbReference>
<dbReference type="Proteomes" id="UP000198324">
    <property type="component" value="Unassembled WGS sequence"/>
</dbReference>
<dbReference type="OrthoDB" id="9778602at2"/>
<accession>A0A239CN14</accession>
<evidence type="ECO:0000256" key="3">
    <source>
        <dbReference type="ARBA" id="ARBA00023014"/>
    </source>
</evidence>
<evidence type="ECO:0000313" key="5">
    <source>
        <dbReference type="EMBL" id="SNS20884.1"/>
    </source>
</evidence>
<dbReference type="RefSeq" id="WP_089275377.1">
    <property type="nucleotide sequence ID" value="NZ_FZOC01000008.1"/>
</dbReference>
<sequence>MREIVVISGKGGTGKTSVTAALAHLASQDGPVMLCDLDVDAPDLHLLLEPDRAEEHEFVSGFEAVIDPELCVNCGLCAGLCRFGAIVQGPRACSVDPMRCEGCKVCVQFCPAGAVRFEPRHCGQWWSSSMRFGPMVHAQLFPGSENSGRLVALLKTEARERCEAQGVETILCDGAPGIGCPVIASLSGASQAVIVTEPTPSGLHDLLRVADLCAHFRIPVAVVVNKYDLNEANTDELERQCRERGIAVLGRLPHDEIVVRAMVQGKAVTELPQSPFADALRGVWERLASVAAYRPKTIIPTMQAK</sequence>
<evidence type="ECO:0000259" key="4">
    <source>
        <dbReference type="PROSITE" id="PS51379"/>
    </source>
</evidence>
<gene>
    <name evidence="5" type="ORF">SAMN04488503_3192</name>
</gene>
<dbReference type="Gene3D" id="3.40.50.300">
    <property type="entry name" value="P-loop containing nucleotide triphosphate hydrolases"/>
    <property type="match status" value="1"/>
</dbReference>
<name>A0A239CN14_9BACT</name>